<keyword evidence="3" id="KW-0326">Glycosidase</keyword>
<evidence type="ECO:0000256" key="1">
    <source>
        <dbReference type="ARBA" id="ARBA00008061"/>
    </source>
</evidence>
<name>A0A3P1WRX2_9ACTN</name>
<dbReference type="PANTHER" id="PTHR10357">
    <property type="entry name" value="ALPHA-AMYLASE FAMILY MEMBER"/>
    <property type="match status" value="1"/>
</dbReference>
<dbReference type="Gene3D" id="3.20.20.80">
    <property type="entry name" value="Glycosidases"/>
    <property type="match status" value="1"/>
</dbReference>
<accession>A0A3P1WRX2</accession>
<keyword evidence="2" id="KW-0378">Hydrolase</keyword>
<dbReference type="SUPFAM" id="SSF51011">
    <property type="entry name" value="Glycosyl hydrolase domain"/>
    <property type="match status" value="1"/>
</dbReference>
<dbReference type="Gene3D" id="3.90.400.10">
    <property type="entry name" value="Oligo-1,6-glucosidase, Domain 2"/>
    <property type="match status" value="1"/>
</dbReference>
<dbReference type="RefSeq" id="WP_125228398.1">
    <property type="nucleotide sequence ID" value="NZ_RQYT01000025.1"/>
</dbReference>
<dbReference type="CDD" id="cd11333">
    <property type="entry name" value="AmyAc_SI_OligoGlu_DGase"/>
    <property type="match status" value="1"/>
</dbReference>
<sequence>MTSEQAPPHRPDGWWRRAVVYQIYPRSFQDSNGDGVGDLRGIIGRLDHIADLGAEVVWLSPIYRSPMVDNGYDISDYRDIDPSFGTLADFDELVAQAHRRGLKVMMDLVVNHSSDQHPWFQASREAGSPLRDWYHWRPARDGMTPGEPGAEPDDGAGAFAPRNWHFDAASGEYYYGLFSPGQPDLNWENPEVRQAVYDLMRFWVDRGVDGFRMDVINLISKPAGMTRGGTVEPGSSHSEAVTNGPRLDEFLAEMNAAVGLGRLGLVTVGEMPGSTVEVAQRVTDPARNELDMVFTFEHMGMDQLPGGSKWDLAPLDLPGLKQNLARWQEGLAETGWNSLYLDNHDQPRLVSRFGDDSPTHRVNSARTLATVLHLHRGTPYVYQGEELGMTNFPFRTIDDYQDVESLNHHRLALAAGRDEAAVLRELLAKSRDHARTPVQWDDSEQAGFTTGTPWLPVNPNHVEINAAAQREDPDSVLAHYRRLIALRREDDTVVDGRFELLVPDHDRLWAFTRTLGEDRLLVLANCSSESLDLASVGLPCAEGAELLLGVNVSEDPHRMNPWESRVLRLAKEKR</sequence>
<dbReference type="InterPro" id="IPR013780">
    <property type="entry name" value="Glyco_hydro_b"/>
</dbReference>
<dbReference type="SUPFAM" id="SSF51445">
    <property type="entry name" value="(Trans)glycosidases"/>
    <property type="match status" value="1"/>
</dbReference>
<reference evidence="5 6" key="1">
    <citation type="submission" date="2018-11" db="EMBL/GenBank/DDBJ databases">
        <title>Genomes From Bacteria Associated with the Canine Oral Cavity: a Test Case for Automated Genome-Based Taxonomic Assignment.</title>
        <authorList>
            <person name="Coil D.A."/>
            <person name="Jospin G."/>
            <person name="Darling A.E."/>
            <person name="Wallis C."/>
            <person name="Davis I.J."/>
            <person name="Harris S."/>
            <person name="Eisen J.A."/>
            <person name="Holcombe L.J."/>
            <person name="O'Flynn C."/>
        </authorList>
    </citation>
    <scope>NUCLEOTIDE SEQUENCE [LARGE SCALE GENOMIC DNA]</scope>
    <source>
        <strain evidence="5 6">OH2822_COT-296</strain>
    </source>
</reference>
<evidence type="ECO:0000313" key="6">
    <source>
        <dbReference type="Proteomes" id="UP000280935"/>
    </source>
</evidence>
<dbReference type="SMART" id="SM00642">
    <property type="entry name" value="Aamy"/>
    <property type="match status" value="1"/>
</dbReference>
<evidence type="ECO:0000256" key="3">
    <source>
        <dbReference type="ARBA" id="ARBA00023295"/>
    </source>
</evidence>
<dbReference type="AlphaFoldDB" id="A0A3P1WRX2"/>
<evidence type="ECO:0000259" key="4">
    <source>
        <dbReference type="SMART" id="SM00642"/>
    </source>
</evidence>
<dbReference type="InterPro" id="IPR045857">
    <property type="entry name" value="O16G_dom_2"/>
</dbReference>
<dbReference type="GO" id="GO:0004556">
    <property type="term" value="F:alpha-amylase activity"/>
    <property type="evidence" value="ECO:0007669"/>
    <property type="project" value="TreeGrafter"/>
</dbReference>
<comment type="caution">
    <text evidence="5">The sequence shown here is derived from an EMBL/GenBank/DDBJ whole genome shotgun (WGS) entry which is preliminary data.</text>
</comment>
<proteinExistence type="inferred from homology"/>
<organism evidence="5 6">
    <name type="scientific">Arachnia propionica</name>
    <dbReference type="NCBI Taxonomy" id="1750"/>
    <lineage>
        <taxon>Bacteria</taxon>
        <taxon>Bacillati</taxon>
        <taxon>Actinomycetota</taxon>
        <taxon>Actinomycetes</taxon>
        <taxon>Propionibacteriales</taxon>
        <taxon>Propionibacteriaceae</taxon>
        <taxon>Arachnia</taxon>
    </lineage>
</organism>
<dbReference type="InterPro" id="IPR006047">
    <property type="entry name" value="GH13_cat_dom"/>
</dbReference>
<comment type="similarity">
    <text evidence="1">Belongs to the glycosyl hydrolase 13 family.</text>
</comment>
<dbReference type="InterPro" id="IPR017853">
    <property type="entry name" value="GH"/>
</dbReference>
<dbReference type="NCBIfam" id="NF008183">
    <property type="entry name" value="PRK10933.1"/>
    <property type="match status" value="1"/>
</dbReference>
<dbReference type="EMBL" id="RQYT01000025">
    <property type="protein sequence ID" value="RRD49001.1"/>
    <property type="molecule type" value="Genomic_DNA"/>
</dbReference>
<dbReference type="Proteomes" id="UP000280935">
    <property type="component" value="Unassembled WGS sequence"/>
</dbReference>
<dbReference type="FunFam" id="3.20.20.80:FF:000064">
    <property type="entry name" value="Oligo-1,6-glucosidase"/>
    <property type="match status" value="1"/>
</dbReference>
<dbReference type="GO" id="GO:0009313">
    <property type="term" value="P:oligosaccharide catabolic process"/>
    <property type="evidence" value="ECO:0007669"/>
    <property type="project" value="TreeGrafter"/>
</dbReference>
<feature type="domain" description="Glycosyl hydrolase family 13 catalytic" evidence="4">
    <location>
        <begin position="22"/>
        <end position="435"/>
    </location>
</feature>
<dbReference type="Gene3D" id="2.60.40.1180">
    <property type="entry name" value="Golgi alpha-mannosidase II"/>
    <property type="match status" value="1"/>
</dbReference>
<protein>
    <submittedName>
        <fullName evidence="5">Alpha-glucosidase</fullName>
    </submittedName>
</protein>
<dbReference type="Pfam" id="PF00128">
    <property type="entry name" value="Alpha-amylase"/>
    <property type="match status" value="1"/>
</dbReference>
<evidence type="ECO:0000256" key="2">
    <source>
        <dbReference type="ARBA" id="ARBA00022801"/>
    </source>
</evidence>
<dbReference type="PANTHER" id="PTHR10357:SF179">
    <property type="entry name" value="NEUTRAL AND BASIC AMINO ACID TRANSPORT PROTEIN RBAT"/>
    <property type="match status" value="1"/>
</dbReference>
<gene>
    <name evidence="5" type="ORF">EII35_10390</name>
</gene>
<evidence type="ECO:0000313" key="5">
    <source>
        <dbReference type="EMBL" id="RRD49001.1"/>
    </source>
</evidence>
<dbReference type="OrthoDB" id="9043248at2"/>